<evidence type="ECO:0000256" key="1">
    <source>
        <dbReference type="SAM" id="MobiDB-lite"/>
    </source>
</evidence>
<accession>A0ABV0Z4P8</accession>
<comment type="caution">
    <text evidence="2">The sequence shown here is derived from an EMBL/GenBank/DDBJ whole genome shotgun (WGS) entry which is preliminary data.</text>
</comment>
<proteinExistence type="predicted"/>
<gene>
    <name evidence="2" type="ORF">AMECASPLE_033244</name>
</gene>
<protein>
    <submittedName>
        <fullName evidence="2">Uncharacterized protein</fullName>
    </submittedName>
</protein>
<dbReference type="EMBL" id="JAHRIP010051496">
    <property type="protein sequence ID" value="MEQ2301178.1"/>
    <property type="molecule type" value="Genomic_DNA"/>
</dbReference>
<reference evidence="2 3" key="1">
    <citation type="submission" date="2021-06" db="EMBL/GenBank/DDBJ databases">
        <authorList>
            <person name="Palmer J.M."/>
        </authorList>
    </citation>
    <scope>NUCLEOTIDE SEQUENCE [LARGE SCALE GENOMIC DNA]</scope>
    <source>
        <strain evidence="2 3">AS_MEX2019</strain>
        <tissue evidence="2">Muscle</tissue>
    </source>
</reference>
<evidence type="ECO:0000313" key="2">
    <source>
        <dbReference type="EMBL" id="MEQ2301178.1"/>
    </source>
</evidence>
<evidence type="ECO:0000313" key="3">
    <source>
        <dbReference type="Proteomes" id="UP001469553"/>
    </source>
</evidence>
<organism evidence="2 3">
    <name type="scientific">Ameca splendens</name>
    <dbReference type="NCBI Taxonomy" id="208324"/>
    <lineage>
        <taxon>Eukaryota</taxon>
        <taxon>Metazoa</taxon>
        <taxon>Chordata</taxon>
        <taxon>Craniata</taxon>
        <taxon>Vertebrata</taxon>
        <taxon>Euteleostomi</taxon>
        <taxon>Actinopterygii</taxon>
        <taxon>Neopterygii</taxon>
        <taxon>Teleostei</taxon>
        <taxon>Neoteleostei</taxon>
        <taxon>Acanthomorphata</taxon>
        <taxon>Ovalentaria</taxon>
        <taxon>Atherinomorphae</taxon>
        <taxon>Cyprinodontiformes</taxon>
        <taxon>Goodeidae</taxon>
        <taxon>Ameca</taxon>
    </lineage>
</organism>
<keyword evidence="3" id="KW-1185">Reference proteome</keyword>
<dbReference type="Proteomes" id="UP001469553">
    <property type="component" value="Unassembled WGS sequence"/>
</dbReference>
<sequence length="133" mass="14755">MQLMQHHSAYHSPSWKHTQTHTHTDTHTHMHTHTHTVILSGIDTTAHCSLLLCRSGLHGLGDGMGVVGAASRLSNADTHRHITCYEGSGWGNPLIYCFLSWTKKHTHLLSLSASLPFPHTHTHNPHTHSEVVS</sequence>
<name>A0ABV0Z4P8_9TELE</name>
<feature type="region of interest" description="Disordered" evidence="1">
    <location>
        <begin position="1"/>
        <end position="23"/>
    </location>
</feature>